<keyword evidence="4" id="KW-0479">Metal-binding</keyword>
<dbReference type="Pfam" id="PF01485">
    <property type="entry name" value="IBR"/>
    <property type="match status" value="1"/>
</dbReference>
<dbReference type="Pfam" id="PF22191">
    <property type="entry name" value="IBR_1"/>
    <property type="match status" value="1"/>
</dbReference>
<feature type="domain" description="RING-type" evidence="9">
    <location>
        <begin position="1"/>
        <end position="203"/>
    </location>
</feature>
<evidence type="ECO:0000256" key="8">
    <source>
        <dbReference type="ARBA" id="ARBA00022833"/>
    </source>
</evidence>
<dbReference type="PROSITE" id="PS51873">
    <property type="entry name" value="TRIAD"/>
    <property type="match status" value="1"/>
</dbReference>
<dbReference type="EMBL" id="RRYP01003152">
    <property type="protein sequence ID" value="TNV84089.1"/>
    <property type="molecule type" value="Genomic_DNA"/>
</dbReference>
<dbReference type="GO" id="GO:0016567">
    <property type="term" value="P:protein ubiquitination"/>
    <property type="evidence" value="ECO:0007669"/>
    <property type="project" value="InterPro"/>
</dbReference>
<dbReference type="EC" id="2.3.2.31" evidence="2"/>
<comment type="catalytic activity">
    <reaction evidence="1">
        <text>[E2 ubiquitin-conjugating enzyme]-S-ubiquitinyl-L-cysteine + [acceptor protein]-L-lysine = [E2 ubiquitin-conjugating enzyme]-L-cysteine + [acceptor protein]-N(6)-ubiquitinyl-L-lysine.</text>
        <dbReference type="EC" id="2.3.2.31"/>
    </reaction>
</comment>
<evidence type="ECO:0000256" key="2">
    <source>
        <dbReference type="ARBA" id="ARBA00012251"/>
    </source>
</evidence>
<evidence type="ECO:0000259" key="9">
    <source>
        <dbReference type="PROSITE" id="PS51873"/>
    </source>
</evidence>
<organism evidence="10 11">
    <name type="scientific">Halteria grandinella</name>
    <dbReference type="NCBI Taxonomy" id="5974"/>
    <lineage>
        <taxon>Eukaryota</taxon>
        <taxon>Sar</taxon>
        <taxon>Alveolata</taxon>
        <taxon>Ciliophora</taxon>
        <taxon>Intramacronucleata</taxon>
        <taxon>Spirotrichea</taxon>
        <taxon>Stichotrichia</taxon>
        <taxon>Sporadotrichida</taxon>
        <taxon>Halteriidae</taxon>
        <taxon>Halteria</taxon>
    </lineage>
</organism>
<dbReference type="AlphaFoldDB" id="A0A8J8P0T0"/>
<keyword evidence="7" id="KW-0833">Ubl conjugation pathway</keyword>
<evidence type="ECO:0000313" key="11">
    <source>
        <dbReference type="Proteomes" id="UP000785679"/>
    </source>
</evidence>
<proteinExistence type="predicted"/>
<evidence type="ECO:0000256" key="6">
    <source>
        <dbReference type="ARBA" id="ARBA00022771"/>
    </source>
</evidence>
<evidence type="ECO:0000256" key="4">
    <source>
        <dbReference type="ARBA" id="ARBA00022723"/>
    </source>
</evidence>
<dbReference type="GO" id="GO:0061630">
    <property type="term" value="F:ubiquitin protein ligase activity"/>
    <property type="evidence" value="ECO:0007669"/>
    <property type="project" value="UniProtKB-EC"/>
</dbReference>
<keyword evidence="11" id="KW-1185">Reference proteome</keyword>
<dbReference type="SUPFAM" id="SSF57850">
    <property type="entry name" value="RING/U-box"/>
    <property type="match status" value="2"/>
</dbReference>
<gene>
    <name evidence="10" type="ORF">FGO68_gene1172</name>
</gene>
<evidence type="ECO:0000256" key="1">
    <source>
        <dbReference type="ARBA" id="ARBA00001798"/>
    </source>
</evidence>
<dbReference type="PANTHER" id="PTHR11685">
    <property type="entry name" value="RBR FAMILY RING FINGER AND IBR DOMAIN-CONTAINING"/>
    <property type="match status" value="1"/>
</dbReference>
<evidence type="ECO:0000256" key="7">
    <source>
        <dbReference type="ARBA" id="ARBA00022786"/>
    </source>
</evidence>
<dbReference type="InterPro" id="IPR031127">
    <property type="entry name" value="E3_UB_ligase_RBR"/>
</dbReference>
<reference evidence="10" key="1">
    <citation type="submission" date="2019-06" db="EMBL/GenBank/DDBJ databases">
        <authorList>
            <person name="Zheng W."/>
        </authorList>
    </citation>
    <scope>NUCLEOTIDE SEQUENCE</scope>
    <source>
        <strain evidence="10">QDHG01</strain>
    </source>
</reference>
<dbReference type="OrthoDB" id="293424at2759"/>
<keyword evidence="5" id="KW-0677">Repeat</keyword>
<dbReference type="Gene3D" id="1.20.120.1750">
    <property type="match status" value="1"/>
</dbReference>
<comment type="caution">
    <text evidence="10">The sequence shown here is derived from an EMBL/GenBank/DDBJ whole genome shotgun (WGS) entry which is preliminary data.</text>
</comment>
<keyword evidence="8" id="KW-0862">Zinc</keyword>
<sequence>MVDLLRNVVKERQYKVFCPGLNKITKSPCKAEWPLELCIRVAIFSKKERKKIQEAIQQIFIETTLKIAFCPTCKCAISMEDIGTETIKICCPKCKISFCRDCLRTWVSNQSSKICGRVDCLGSKGISNILSSCEQVLIPNTNVYAPQTRACPQCKTLIDHVGGCKHMTCKGCKVSFCFICLGLKQNNVSWVCGSISTPCSVAPRQNLV</sequence>
<evidence type="ECO:0000313" key="10">
    <source>
        <dbReference type="EMBL" id="TNV84089.1"/>
    </source>
</evidence>
<evidence type="ECO:0000256" key="3">
    <source>
        <dbReference type="ARBA" id="ARBA00022679"/>
    </source>
</evidence>
<keyword evidence="6" id="KW-0863">Zinc-finger</keyword>
<protein>
    <recommendedName>
        <fullName evidence="2">RBR-type E3 ubiquitin transferase</fullName>
        <ecNumber evidence="2">2.3.2.31</ecNumber>
    </recommendedName>
</protein>
<evidence type="ECO:0000256" key="5">
    <source>
        <dbReference type="ARBA" id="ARBA00022737"/>
    </source>
</evidence>
<dbReference type="GO" id="GO:0008270">
    <property type="term" value="F:zinc ion binding"/>
    <property type="evidence" value="ECO:0007669"/>
    <property type="project" value="UniProtKB-KW"/>
</dbReference>
<accession>A0A8J8P0T0</accession>
<dbReference type="InterPro" id="IPR002867">
    <property type="entry name" value="IBR_dom"/>
</dbReference>
<dbReference type="Proteomes" id="UP000785679">
    <property type="component" value="Unassembled WGS sequence"/>
</dbReference>
<name>A0A8J8P0T0_HALGN</name>
<dbReference type="SMART" id="SM00647">
    <property type="entry name" value="IBR"/>
    <property type="match status" value="2"/>
</dbReference>
<keyword evidence="3" id="KW-0808">Transferase</keyword>
<dbReference type="CDD" id="cd20336">
    <property type="entry name" value="Rcat_RBR"/>
    <property type="match status" value="1"/>
</dbReference>
<dbReference type="InterPro" id="IPR044066">
    <property type="entry name" value="TRIAD_supradom"/>
</dbReference>